<evidence type="ECO:0000313" key="1">
    <source>
        <dbReference type="EMBL" id="OOQ57402.1"/>
    </source>
</evidence>
<comment type="caution">
    <text evidence="1">The sequence shown here is derived from an EMBL/GenBank/DDBJ whole genome shotgun (WGS) entry which is preliminary data.</text>
</comment>
<name>A0A1S9P8Y1_9SPHI</name>
<proteinExistence type="predicted"/>
<gene>
    <name evidence="1" type="ORF">BC343_14990</name>
</gene>
<dbReference type="EMBL" id="MBTF01000036">
    <property type="protein sequence ID" value="OOQ57402.1"/>
    <property type="molecule type" value="Genomic_DNA"/>
</dbReference>
<dbReference type="Proteomes" id="UP000189739">
    <property type="component" value="Unassembled WGS sequence"/>
</dbReference>
<dbReference type="RefSeq" id="WP_078350699.1">
    <property type="nucleotide sequence ID" value="NZ_MBTF01000036.1"/>
</dbReference>
<dbReference type="OrthoDB" id="676278at2"/>
<keyword evidence="2" id="KW-1185">Reference proteome</keyword>
<protein>
    <submittedName>
        <fullName evidence="1">Uncharacterized protein</fullName>
    </submittedName>
</protein>
<dbReference type="AlphaFoldDB" id="A0A1S9P8Y1"/>
<reference evidence="1 2" key="1">
    <citation type="submission" date="2016-07" db="EMBL/GenBank/DDBJ databases">
        <title>Genomic analysis of zinc-resistant bacterium Mucilaginibacter pedocola TBZ30.</title>
        <authorList>
            <person name="Huang J."/>
            <person name="Tang J."/>
        </authorList>
    </citation>
    <scope>NUCLEOTIDE SEQUENCE [LARGE SCALE GENOMIC DNA]</scope>
    <source>
        <strain evidence="1 2">TBZ30</strain>
    </source>
</reference>
<accession>A0A1S9P8Y1</accession>
<dbReference type="STRING" id="1792845.BC343_14990"/>
<organism evidence="1 2">
    <name type="scientific">Mucilaginibacter pedocola</name>
    <dbReference type="NCBI Taxonomy" id="1792845"/>
    <lineage>
        <taxon>Bacteria</taxon>
        <taxon>Pseudomonadati</taxon>
        <taxon>Bacteroidota</taxon>
        <taxon>Sphingobacteriia</taxon>
        <taxon>Sphingobacteriales</taxon>
        <taxon>Sphingobacteriaceae</taxon>
        <taxon>Mucilaginibacter</taxon>
    </lineage>
</organism>
<evidence type="ECO:0000313" key="2">
    <source>
        <dbReference type="Proteomes" id="UP000189739"/>
    </source>
</evidence>
<sequence length="126" mass="14715">MSQDFKLKYDQILENQPGQPQLSPDDKLYPNTGYNRNIGFLWPSGNCEAFNYAYLVRLQFLPTENAIYMTFTTHIVKIEGNGLQALYFELFDQRNRIIECLEERYAAISDTKTFIKKITVTEAKSR</sequence>